<feature type="domain" description="Release factor glutamine methyltransferase N-terminal" evidence="7">
    <location>
        <begin position="8"/>
        <end position="77"/>
    </location>
</feature>
<dbReference type="PROSITE" id="PS00092">
    <property type="entry name" value="N6_MTASE"/>
    <property type="match status" value="1"/>
</dbReference>
<evidence type="ECO:0000313" key="9">
    <source>
        <dbReference type="Proteomes" id="UP000282184"/>
    </source>
</evidence>
<dbReference type="InterPro" id="IPR004556">
    <property type="entry name" value="HemK-like"/>
</dbReference>
<comment type="caution">
    <text evidence="8">The sequence shown here is derived from an EMBL/GenBank/DDBJ whole genome shotgun (WGS) entry which is preliminary data.</text>
</comment>
<dbReference type="EMBL" id="RXOF01000012">
    <property type="protein sequence ID" value="RTQ47563.1"/>
    <property type="molecule type" value="Genomic_DNA"/>
</dbReference>
<dbReference type="InterPro" id="IPR019874">
    <property type="entry name" value="RF_methyltr_PrmC"/>
</dbReference>
<dbReference type="PANTHER" id="PTHR18895">
    <property type="entry name" value="HEMK METHYLTRANSFERASE"/>
    <property type="match status" value="1"/>
</dbReference>
<dbReference type="Pfam" id="PF17827">
    <property type="entry name" value="PrmC_N"/>
    <property type="match status" value="1"/>
</dbReference>
<dbReference type="PANTHER" id="PTHR18895:SF74">
    <property type="entry name" value="MTRF1L RELEASE FACTOR GLUTAMINE METHYLTRANSFERASE"/>
    <property type="match status" value="1"/>
</dbReference>
<dbReference type="GO" id="GO:0102559">
    <property type="term" value="F:peptide chain release factor N(5)-glutamine methyltransferase activity"/>
    <property type="evidence" value="ECO:0007669"/>
    <property type="project" value="UniProtKB-EC"/>
</dbReference>
<dbReference type="Pfam" id="PF05175">
    <property type="entry name" value="MTS"/>
    <property type="match status" value="1"/>
</dbReference>
<evidence type="ECO:0000256" key="4">
    <source>
        <dbReference type="ARBA" id="ARBA00022691"/>
    </source>
</evidence>
<evidence type="ECO:0000256" key="5">
    <source>
        <dbReference type="ARBA" id="ARBA00048391"/>
    </source>
</evidence>
<organism evidence="8 9">
    <name type="scientific">Hymenobacter gummosus</name>
    <dbReference type="NCBI Taxonomy" id="1776032"/>
    <lineage>
        <taxon>Bacteria</taxon>
        <taxon>Pseudomonadati</taxon>
        <taxon>Bacteroidota</taxon>
        <taxon>Cytophagia</taxon>
        <taxon>Cytophagales</taxon>
        <taxon>Hymenobacteraceae</taxon>
        <taxon>Hymenobacter</taxon>
    </lineage>
</organism>
<dbReference type="Proteomes" id="UP000282184">
    <property type="component" value="Unassembled WGS sequence"/>
</dbReference>
<keyword evidence="9" id="KW-1185">Reference proteome</keyword>
<dbReference type="InterPro" id="IPR002052">
    <property type="entry name" value="DNA_methylase_N6_adenine_CS"/>
</dbReference>
<proteinExistence type="predicted"/>
<dbReference type="SUPFAM" id="SSF53335">
    <property type="entry name" value="S-adenosyl-L-methionine-dependent methyltransferases"/>
    <property type="match status" value="1"/>
</dbReference>
<evidence type="ECO:0000256" key="3">
    <source>
        <dbReference type="ARBA" id="ARBA00022679"/>
    </source>
</evidence>
<keyword evidence="4" id="KW-0949">S-adenosyl-L-methionine</keyword>
<name>A0A431TZG4_9BACT</name>
<dbReference type="Gene3D" id="1.10.8.10">
    <property type="entry name" value="DNA helicase RuvA subunit, C-terminal domain"/>
    <property type="match status" value="1"/>
</dbReference>
<keyword evidence="2 8" id="KW-0489">Methyltransferase</keyword>
<reference evidence="8 9" key="1">
    <citation type="submission" date="2018-12" db="EMBL/GenBank/DDBJ databases">
        <title>Hymenobacter gummosus sp. nov., isolated from a spring.</title>
        <authorList>
            <person name="Nie L."/>
        </authorList>
    </citation>
    <scope>NUCLEOTIDE SEQUENCE [LARGE SCALE GENOMIC DNA]</scope>
    <source>
        <strain evidence="8 9">KCTC 52166</strain>
    </source>
</reference>
<dbReference type="GO" id="GO:0032259">
    <property type="term" value="P:methylation"/>
    <property type="evidence" value="ECO:0007669"/>
    <property type="project" value="UniProtKB-KW"/>
</dbReference>
<feature type="domain" description="Methyltransferase small" evidence="6">
    <location>
        <begin position="105"/>
        <end position="201"/>
    </location>
</feature>
<dbReference type="InterPro" id="IPR050320">
    <property type="entry name" value="N5-glutamine_MTase"/>
</dbReference>
<accession>A0A431TZG4</accession>
<sequence length="297" mass="32519">MITIRQLTDQLTEALQALYPTPEAASVAVRLVEHLLELDPLQRRLRAQEPVPAEAQRQAAAWLPRLLRHEPLQYVLGTAPFFDMDLLVTPATLIPRPETEELVQLIAQEQTGRRGLRVLDVGTGSGCIPLALARQLPESEVWGLDVSAGALAVARQNGQRYAPRVQWLQADILAQDPPGLAPGSLDVLVSNPPYVRESERELMRANVLDYEPGTALFVPDADPLVFYRRLAALGTTLLRAGGSIYFEINEALPAETLQLLTGRGYTGARCLPDMSGRPRMVRASWPGRTAAVQADGV</sequence>
<dbReference type="InterPro" id="IPR040758">
    <property type="entry name" value="PrmC_N"/>
</dbReference>
<evidence type="ECO:0000256" key="1">
    <source>
        <dbReference type="ARBA" id="ARBA00012771"/>
    </source>
</evidence>
<evidence type="ECO:0000256" key="2">
    <source>
        <dbReference type="ARBA" id="ARBA00022603"/>
    </source>
</evidence>
<dbReference type="NCBIfam" id="TIGR00536">
    <property type="entry name" value="hemK_fam"/>
    <property type="match status" value="1"/>
</dbReference>
<comment type="catalytic activity">
    <reaction evidence="5">
        <text>L-glutaminyl-[peptide chain release factor] + S-adenosyl-L-methionine = N(5)-methyl-L-glutaminyl-[peptide chain release factor] + S-adenosyl-L-homocysteine + H(+)</text>
        <dbReference type="Rhea" id="RHEA:42896"/>
        <dbReference type="Rhea" id="RHEA-COMP:10271"/>
        <dbReference type="Rhea" id="RHEA-COMP:10272"/>
        <dbReference type="ChEBI" id="CHEBI:15378"/>
        <dbReference type="ChEBI" id="CHEBI:30011"/>
        <dbReference type="ChEBI" id="CHEBI:57856"/>
        <dbReference type="ChEBI" id="CHEBI:59789"/>
        <dbReference type="ChEBI" id="CHEBI:61891"/>
        <dbReference type="EC" id="2.1.1.297"/>
    </reaction>
</comment>
<gene>
    <name evidence="8" type="primary">prmC</name>
    <name evidence="8" type="ORF">EJV47_19300</name>
</gene>
<dbReference type="GO" id="GO:0003676">
    <property type="term" value="F:nucleic acid binding"/>
    <property type="evidence" value="ECO:0007669"/>
    <property type="project" value="InterPro"/>
</dbReference>
<dbReference type="RefSeq" id="WP_126694814.1">
    <property type="nucleotide sequence ID" value="NZ_RXOF01000012.1"/>
</dbReference>
<dbReference type="InterPro" id="IPR007848">
    <property type="entry name" value="Small_mtfrase_dom"/>
</dbReference>
<dbReference type="NCBIfam" id="TIGR03534">
    <property type="entry name" value="RF_mod_PrmC"/>
    <property type="match status" value="1"/>
</dbReference>
<dbReference type="Gene3D" id="3.40.50.150">
    <property type="entry name" value="Vaccinia Virus protein VP39"/>
    <property type="match status" value="1"/>
</dbReference>
<evidence type="ECO:0000313" key="8">
    <source>
        <dbReference type="EMBL" id="RTQ47563.1"/>
    </source>
</evidence>
<protein>
    <recommendedName>
        <fullName evidence="1">peptide chain release factor N(5)-glutamine methyltransferase</fullName>
        <ecNumber evidence="1">2.1.1.297</ecNumber>
    </recommendedName>
</protein>
<dbReference type="EC" id="2.1.1.297" evidence="1"/>
<dbReference type="OrthoDB" id="9800643at2"/>
<dbReference type="InterPro" id="IPR029063">
    <property type="entry name" value="SAM-dependent_MTases_sf"/>
</dbReference>
<keyword evidence="3 8" id="KW-0808">Transferase</keyword>
<evidence type="ECO:0000259" key="7">
    <source>
        <dbReference type="Pfam" id="PF17827"/>
    </source>
</evidence>
<dbReference type="CDD" id="cd02440">
    <property type="entry name" value="AdoMet_MTases"/>
    <property type="match status" value="1"/>
</dbReference>
<dbReference type="AlphaFoldDB" id="A0A431TZG4"/>
<evidence type="ECO:0000259" key="6">
    <source>
        <dbReference type="Pfam" id="PF05175"/>
    </source>
</evidence>